<feature type="domain" description="Amidase" evidence="2">
    <location>
        <begin position="27"/>
        <end position="452"/>
    </location>
</feature>
<evidence type="ECO:0000313" key="3">
    <source>
        <dbReference type="EMBL" id="SDK02090.1"/>
    </source>
</evidence>
<accession>A0A1G8YJ17</accession>
<organism evidence="3 4">
    <name type="scientific">Streptomyces indicus</name>
    <dbReference type="NCBI Taxonomy" id="417292"/>
    <lineage>
        <taxon>Bacteria</taxon>
        <taxon>Bacillati</taxon>
        <taxon>Actinomycetota</taxon>
        <taxon>Actinomycetes</taxon>
        <taxon>Kitasatosporales</taxon>
        <taxon>Streptomycetaceae</taxon>
        <taxon>Streptomyces</taxon>
    </lineage>
</organism>
<proteinExistence type="inferred from homology"/>
<dbReference type="SUPFAM" id="SSF75304">
    <property type="entry name" value="Amidase signature (AS) enzymes"/>
    <property type="match status" value="1"/>
</dbReference>
<dbReference type="Proteomes" id="UP000199155">
    <property type="component" value="Unassembled WGS sequence"/>
</dbReference>
<comment type="similarity">
    <text evidence="1">Belongs to the amidase family.</text>
</comment>
<dbReference type="InterPro" id="IPR036928">
    <property type="entry name" value="AS_sf"/>
</dbReference>
<dbReference type="InterPro" id="IPR023631">
    <property type="entry name" value="Amidase_dom"/>
</dbReference>
<protein>
    <submittedName>
        <fullName evidence="3">Amidase</fullName>
    </submittedName>
</protein>
<gene>
    <name evidence="3" type="ORF">SAMN05421806_10462</name>
</gene>
<reference evidence="3 4" key="1">
    <citation type="submission" date="2016-10" db="EMBL/GenBank/DDBJ databases">
        <authorList>
            <person name="de Groot N.N."/>
        </authorList>
    </citation>
    <scope>NUCLEOTIDE SEQUENCE [LARGE SCALE GENOMIC DNA]</scope>
    <source>
        <strain evidence="3 4">CGMCC 4.5727</strain>
    </source>
</reference>
<dbReference type="EMBL" id="FNFF01000004">
    <property type="protein sequence ID" value="SDK02090.1"/>
    <property type="molecule type" value="Genomic_DNA"/>
</dbReference>
<dbReference type="Gene3D" id="3.90.1300.10">
    <property type="entry name" value="Amidase signature (AS) domain"/>
    <property type="match status" value="1"/>
</dbReference>
<dbReference type="PANTHER" id="PTHR11895:SF7">
    <property type="entry name" value="GLUTAMYL-TRNA(GLN) AMIDOTRANSFERASE SUBUNIT A, MITOCHONDRIAL"/>
    <property type="match status" value="1"/>
</dbReference>
<dbReference type="OrthoDB" id="5175573at2"/>
<name>A0A1G8YJ17_9ACTN</name>
<keyword evidence="4" id="KW-1185">Reference proteome</keyword>
<dbReference type="STRING" id="417292.SAMN05421806_10462"/>
<dbReference type="InterPro" id="IPR000120">
    <property type="entry name" value="Amidase"/>
</dbReference>
<dbReference type="PANTHER" id="PTHR11895">
    <property type="entry name" value="TRANSAMIDASE"/>
    <property type="match status" value="1"/>
</dbReference>
<dbReference type="PROSITE" id="PS00571">
    <property type="entry name" value="AMIDASES"/>
    <property type="match status" value="1"/>
</dbReference>
<dbReference type="InterPro" id="IPR020556">
    <property type="entry name" value="Amidase_CS"/>
</dbReference>
<dbReference type="RefSeq" id="WP_093609195.1">
    <property type="nucleotide sequence ID" value="NZ_FNFF01000004.1"/>
</dbReference>
<dbReference type="GO" id="GO:0003824">
    <property type="term" value="F:catalytic activity"/>
    <property type="evidence" value="ECO:0007669"/>
    <property type="project" value="InterPro"/>
</dbReference>
<evidence type="ECO:0000259" key="2">
    <source>
        <dbReference type="Pfam" id="PF01425"/>
    </source>
</evidence>
<dbReference type="AlphaFoldDB" id="A0A1G8YJ17"/>
<sequence length="474" mass="49641">MGQSGLHELDAVAQAAAVRGGEISPVELVEHHLDRIARYDAQLGAFLTVTAESARDQASSAEQRLTHGDLDALPPLFGVPTAIKDLSATTDVRTTFGSKAFEEFVPQREAHAVRLLREAGTISLGKTNTPEFGLSGYTDNDLVGPARSPWDTARTAGGSSGGAAAAVAAGLVPFAHGSDGGGSIRIPAACCGIFGLKPSRGRISNGPVGSDVTGFTIQGPLSWTVRDAAAMLDALAHPQPGDPYWAPPLPDGESFLQYAGRDPGRLRIGVYTDPGLDELAVDPEIMAAHTAAAELLASLGHEVVEIPNPFGDTLRDSFLGIWATQSLLMKTASEEQLRPLSKWWREIGRGLSAEQFLDAMTGTQLGSRRAVEAMDAFDAVLTPTLAVHPPAPEWFQEGDALLEAQRQTGLSCFTAAFNASGQPAASLPLGQSADGVPIGVMLAGRPAGEAALISLCAQIEAAQPWAHRRPPLFA</sequence>
<evidence type="ECO:0000256" key="1">
    <source>
        <dbReference type="ARBA" id="ARBA00009199"/>
    </source>
</evidence>
<dbReference type="Pfam" id="PF01425">
    <property type="entry name" value="Amidase"/>
    <property type="match status" value="1"/>
</dbReference>
<evidence type="ECO:0000313" key="4">
    <source>
        <dbReference type="Proteomes" id="UP000199155"/>
    </source>
</evidence>